<dbReference type="RefSeq" id="WP_066095865.1">
    <property type="nucleotide sequence ID" value="NZ_CP126114.1"/>
</dbReference>
<dbReference type="AlphaFoldDB" id="A0AA95MS52"/>
<protein>
    <submittedName>
        <fullName evidence="2">Serine hydrolase</fullName>
        <ecNumber evidence="2">3.-.-.-</ecNumber>
    </submittedName>
</protein>
<dbReference type="KEGG" id="nnv:QNH39_03075"/>
<dbReference type="SUPFAM" id="SSF56601">
    <property type="entry name" value="beta-lactamase/transpeptidase-like"/>
    <property type="match status" value="1"/>
</dbReference>
<sequence>MKKEQVETSIKELFRKTVQKDAKIHNAYLLVDSAKLGVHLNLAEGATGSAACAQQPYYIASVSKLITSVLTSILVEKEMISYEDPISRYLEPDLLHNLHLYKGKDYTSDIKIKHLLNHTSGLHDFLEDSPKQAKSFVDHIIDEPDRLWTAKEAIVWAKEHLEPHFPPGQGFHYSDTGYHLLGLIIEKITEKPYGEVLRAYIFEPLQMKHSYLAPSEPMEKSEYPLADLFISNINITPYNSLSFMHAGGGIISTNGDLLKFMKALVQHEIISEKSLSQMKRDWGKFFIGIDYGYGVMNFKTIPVLMPQKYNVWGNAGSTGTFMFYHPATDAFLIGGLNHFRYHRKGIRLMLKSIDKLLKCDVS</sequence>
<dbReference type="Pfam" id="PF00144">
    <property type="entry name" value="Beta-lactamase"/>
    <property type="match status" value="1"/>
</dbReference>
<accession>A0AA95MS52</accession>
<reference evidence="2" key="1">
    <citation type="submission" date="2023-05" db="EMBL/GenBank/DDBJ databases">
        <title>Comparative genomics of Bacillaceae isolates and their secondary metabolite potential.</title>
        <authorList>
            <person name="Song L."/>
            <person name="Nielsen L.J."/>
            <person name="Mohite O."/>
            <person name="Xu X."/>
            <person name="Weber T."/>
            <person name="Kovacs A.T."/>
        </authorList>
    </citation>
    <scope>NUCLEOTIDE SEQUENCE</scope>
    <source>
        <strain evidence="2">XLM17</strain>
    </source>
</reference>
<evidence type="ECO:0000313" key="3">
    <source>
        <dbReference type="Proteomes" id="UP001178288"/>
    </source>
</evidence>
<keyword evidence="3" id="KW-1185">Reference proteome</keyword>
<gene>
    <name evidence="2" type="ORF">QNH39_03075</name>
</gene>
<dbReference type="InterPro" id="IPR012338">
    <property type="entry name" value="Beta-lactam/transpept-like"/>
</dbReference>
<dbReference type="GO" id="GO:0016787">
    <property type="term" value="F:hydrolase activity"/>
    <property type="evidence" value="ECO:0007669"/>
    <property type="project" value="UniProtKB-KW"/>
</dbReference>
<dbReference type="EC" id="3.-.-.-" evidence="2"/>
<dbReference type="EMBL" id="CP126114">
    <property type="protein sequence ID" value="WHY86873.1"/>
    <property type="molecule type" value="Genomic_DNA"/>
</dbReference>
<keyword evidence="2" id="KW-0378">Hydrolase</keyword>
<proteinExistence type="predicted"/>
<evidence type="ECO:0000259" key="1">
    <source>
        <dbReference type="Pfam" id="PF00144"/>
    </source>
</evidence>
<dbReference type="PANTHER" id="PTHR46825:SF9">
    <property type="entry name" value="BETA-LACTAMASE-RELATED DOMAIN-CONTAINING PROTEIN"/>
    <property type="match status" value="1"/>
</dbReference>
<dbReference type="InterPro" id="IPR001466">
    <property type="entry name" value="Beta-lactam-related"/>
</dbReference>
<evidence type="ECO:0000313" key="2">
    <source>
        <dbReference type="EMBL" id="WHY86873.1"/>
    </source>
</evidence>
<dbReference type="Gene3D" id="3.40.710.10">
    <property type="entry name" value="DD-peptidase/beta-lactamase superfamily"/>
    <property type="match status" value="1"/>
</dbReference>
<feature type="domain" description="Beta-lactamase-related" evidence="1">
    <location>
        <begin position="41"/>
        <end position="333"/>
    </location>
</feature>
<organism evidence="2 3">
    <name type="scientific">Neobacillus novalis</name>
    <dbReference type="NCBI Taxonomy" id="220687"/>
    <lineage>
        <taxon>Bacteria</taxon>
        <taxon>Bacillati</taxon>
        <taxon>Bacillota</taxon>
        <taxon>Bacilli</taxon>
        <taxon>Bacillales</taxon>
        <taxon>Bacillaceae</taxon>
        <taxon>Neobacillus</taxon>
    </lineage>
</organism>
<dbReference type="Proteomes" id="UP001178288">
    <property type="component" value="Chromosome"/>
</dbReference>
<dbReference type="InterPro" id="IPR050491">
    <property type="entry name" value="AmpC-like"/>
</dbReference>
<dbReference type="PANTHER" id="PTHR46825">
    <property type="entry name" value="D-ALANYL-D-ALANINE-CARBOXYPEPTIDASE/ENDOPEPTIDASE AMPH"/>
    <property type="match status" value="1"/>
</dbReference>
<name>A0AA95MS52_9BACI</name>